<dbReference type="VEuPathDB" id="CryptoDB:Cvel_12808"/>
<organism evidence="1">
    <name type="scientific">Chromera velia CCMP2878</name>
    <dbReference type="NCBI Taxonomy" id="1169474"/>
    <lineage>
        <taxon>Eukaryota</taxon>
        <taxon>Sar</taxon>
        <taxon>Alveolata</taxon>
        <taxon>Colpodellida</taxon>
        <taxon>Chromeraceae</taxon>
        <taxon>Chromera</taxon>
    </lineage>
</organism>
<reference evidence="1" key="1">
    <citation type="submission" date="2014-11" db="EMBL/GenBank/DDBJ databases">
        <authorList>
            <person name="Otto D Thomas"/>
            <person name="Naeem Raeece"/>
        </authorList>
    </citation>
    <scope>NUCLEOTIDE SEQUENCE</scope>
</reference>
<name>A0A0G4IBD1_9ALVE</name>
<protein>
    <submittedName>
        <fullName evidence="1">Uncharacterized protein</fullName>
    </submittedName>
</protein>
<sequence>MHLWPSLSGTARAVPARQAGYAVPRQPGGGSRQTAWNTPVQPMPVEQINRARNYQWTDNIASWLRSLIPWLEGVDERGEPPLRATQFHRKLFGLGGDGQIDDEHRRQLWGIFEEFDADNRQHQTQHGRPNPNIDVEIIGFAAAMTEYLEELSKGEWFVGNALVLFPVFVKLVSYNGYLKGSHENGHCQPLASLRLNERRVGEAVEVPRRHVWCQGGV</sequence>
<dbReference type="EMBL" id="CDMZ01005791">
    <property type="protein sequence ID" value="CEM54482.1"/>
    <property type="molecule type" value="Genomic_DNA"/>
</dbReference>
<dbReference type="AlphaFoldDB" id="A0A0G4IBD1"/>
<evidence type="ECO:0000313" key="1">
    <source>
        <dbReference type="EMBL" id="CEM54482.1"/>
    </source>
</evidence>
<proteinExistence type="predicted"/>
<gene>
    <name evidence="1" type="ORF">Cvel_12808</name>
</gene>
<accession>A0A0G4IBD1</accession>